<keyword evidence="3" id="KW-1185">Reference proteome</keyword>
<evidence type="ECO:0000313" key="2">
    <source>
        <dbReference type="EMBL" id="KZP33646.1"/>
    </source>
</evidence>
<accession>A0A166WDG4</accession>
<feature type="compositionally biased region" description="Basic and acidic residues" evidence="1">
    <location>
        <begin position="43"/>
        <end position="66"/>
    </location>
</feature>
<proteinExistence type="predicted"/>
<name>A0A166WDG4_9AGAM</name>
<organism evidence="2 3">
    <name type="scientific">Athelia psychrophila</name>
    <dbReference type="NCBI Taxonomy" id="1759441"/>
    <lineage>
        <taxon>Eukaryota</taxon>
        <taxon>Fungi</taxon>
        <taxon>Dikarya</taxon>
        <taxon>Basidiomycota</taxon>
        <taxon>Agaricomycotina</taxon>
        <taxon>Agaricomycetes</taxon>
        <taxon>Agaricomycetidae</taxon>
        <taxon>Atheliales</taxon>
        <taxon>Atheliaceae</taxon>
        <taxon>Athelia</taxon>
    </lineage>
</organism>
<dbReference type="EMBL" id="KV417482">
    <property type="protein sequence ID" value="KZP33646.1"/>
    <property type="molecule type" value="Genomic_DNA"/>
</dbReference>
<sequence>MDYADMRPADFARLVRLRVFRVSGSEMGNGVINALAPFHAEKEKSLLERGKGKGKGREQEQEREEGVDPNSRTQEIAESGEKERKGEMGQGEGGEGEGDEWTIRLPHLEHLELRGCVRLSLGARAIHRRPCPFPPQRFSPQWWRFSLPGCF</sequence>
<protein>
    <submittedName>
        <fullName evidence="2">Uncharacterized protein</fullName>
    </submittedName>
</protein>
<dbReference type="AlphaFoldDB" id="A0A166WDG4"/>
<evidence type="ECO:0000313" key="3">
    <source>
        <dbReference type="Proteomes" id="UP000076532"/>
    </source>
</evidence>
<evidence type="ECO:0000256" key="1">
    <source>
        <dbReference type="SAM" id="MobiDB-lite"/>
    </source>
</evidence>
<feature type="region of interest" description="Disordered" evidence="1">
    <location>
        <begin position="43"/>
        <end position="101"/>
    </location>
</feature>
<gene>
    <name evidence="2" type="ORF">FIBSPDRAFT_847572</name>
</gene>
<dbReference type="Proteomes" id="UP000076532">
    <property type="component" value="Unassembled WGS sequence"/>
</dbReference>
<reference evidence="2 3" key="1">
    <citation type="journal article" date="2016" name="Mol. Biol. Evol.">
        <title>Comparative Genomics of Early-Diverging Mushroom-Forming Fungi Provides Insights into the Origins of Lignocellulose Decay Capabilities.</title>
        <authorList>
            <person name="Nagy L.G."/>
            <person name="Riley R."/>
            <person name="Tritt A."/>
            <person name="Adam C."/>
            <person name="Daum C."/>
            <person name="Floudas D."/>
            <person name="Sun H."/>
            <person name="Yadav J.S."/>
            <person name="Pangilinan J."/>
            <person name="Larsson K.H."/>
            <person name="Matsuura K."/>
            <person name="Barry K."/>
            <person name="Labutti K."/>
            <person name="Kuo R."/>
            <person name="Ohm R.A."/>
            <person name="Bhattacharya S.S."/>
            <person name="Shirouzu T."/>
            <person name="Yoshinaga Y."/>
            <person name="Martin F.M."/>
            <person name="Grigoriev I.V."/>
            <person name="Hibbett D.S."/>
        </authorList>
    </citation>
    <scope>NUCLEOTIDE SEQUENCE [LARGE SCALE GENOMIC DNA]</scope>
    <source>
        <strain evidence="2 3">CBS 109695</strain>
    </source>
</reference>